<dbReference type="Gene3D" id="1.20.5.1230">
    <property type="entry name" value="Apolipoprotein A-I"/>
    <property type="match status" value="1"/>
</dbReference>
<evidence type="ECO:0000256" key="1">
    <source>
        <dbReference type="SAM" id="Coils"/>
    </source>
</evidence>
<proteinExistence type="predicted"/>
<keyword evidence="3" id="KW-1185">Reference proteome</keyword>
<dbReference type="AlphaFoldDB" id="S2E133"/>
<feature type="coiled-coil region" evidence="1">
    <location>
        <begin position="11"/>
        <end position="38"/>
    </location>
</feature>
<reference evidence="2 3" key="1">
    <citation type="journal article" date="2012" name="J. Bacteriol.">
        <title>Genome Sequence of "Candidatus Nitrosoarchaeum limnia" BG20, a Low-Salinity Ammonia-Oxidizing Archaeon from the San Francisco Bay Estuary.</title>
        <authorList>
            <person name="Mosier A.C."/>
            <person name="Allen E.E."/>
            <person name="Kim M."/>
            <person name="Ferriera S."/>
            <person name="Francis C.A."/>
        </authorList>
    </citation>
    <scope>NUCLEOTIDE SEQUENCE [LARGE SCALE GENOMIC DNA]</scope>
    <source>
        <strain evidence="2 3">BG20</strain>
    </source>
</reference>
<name>S2E133_9ARCH</name>
<comment type="caution">
    <text evidence="2">The sequence shown here is derived from an EMBL/GenBank/DDBJ whole genome shotgun (WGS) entry which is preliminary data.</text>
</comment>
<evidence type="ECO:0000313" key="2">
    <source>
        <dbReference type="EMBL" id="EPA04603.1"/>
    </source>
</evidence>
<protein>
    <submittedName>
        <fullName evidence="2">Uncharacterized protein</fullName>
    </submittedName>
</protein>
<feature type="non-terminal residue" evidence="2">
    <location>
        <position position="1"/>
    </location>
</feature>
<organism evidence="2 3">
    <name type="scientific">Candidatus Nitrosarchaeum limnium BG20</name>
    <dbReference type="NCBI Taxonomy" id="859192"/>
    <lineage>
        <taxon>Archaea</taxon>
        <taxon>Nitrososphaerota</taxon>
        <taxon>Nitrososphaeria</taxon>
        <taxon>Nitrosopumilales</taxon>
        <taxon>Nitrosopumilaceae</taxon>
        <taxon>Nitrosarchaeum</taxon>
    </lineage>
</organism>
<sequence length="250" mass="28288">AELEIHRENFEEKQLKKLNEYQEKLKEIKAKLQAKMEKNIFDDKLSQKSKIIEEKLTKSSEEIQLKLAAKADKLDLRTRNILDSINDGDYMGEKITSDNYSETYELVFDSVDASLINDNSKISSLIGKMTFTTYDKSSTDLKLELNECQITIDKIIFNCGFGKARSVSSGTTEIKDSLVILAFLEDNALEEVHTTLKIFLNSDTPINEIEQSKVSILEPQSKISGLWFLNGTATLSKITPTLENISSDDK</sequence>
<dbReference type="EMBL" id="AHJG01000285">
    <property type="protein sequence ID" value="EPA04603.1"/>
    <property type="molecule type" value="Genomic_DNA"/>
</dbReference>
<gene>
    <name evidence="2" type="ORF">BG20_I1373</name>
</gene>
<evidence type="ECO:0000313" key="3">
    <source>
        <dbReference type="Proteomes" id="UP000014065"/>
    </source>
</evidence>
<keyword evidence="1" id="KW-0175">Coiled coil</keyword>
<dbReference type="Proteomes" id="UP000014065">
    <property type="component" value="Unassembled WGS sequence"/>
</dbReference>
<accession>S2E133</accession>